<keyword evidence="2" id="KW-1185">Reference proteome</keyword>
<evidence type="ECO:0000313" key="1">
    <source>
        <dbReference type="EMBL" id="KAI3773749.1"/>
    </source>
</evidence>
<dbReference type="Proteomes" id="UP001056120">
    <property type="component" value="Linkage Group LG16"/>
</dbReference>
<dbReference type="EMBL" id="CM042033">
    <property type="protein sequence ID" value="KAI3773749.1"/>
    <property type="molecule type" value="Genomic_DNA"/>
</dbReference>
<comment type="caution">
    <text evidence="1">The sequence shown here is derived from an EMBL/GenBank/DDBJ whole genome shotgun (WGS) entry which is preliminary data.</text>
</comment>
<reference evidence="1 2" key="2">
    <citation type="journal article" date="2022" name="Mol. Ecol. Resour.">
        <title>The genomes of chicory, endive, great burdock and yacon provide insights into Asteraceae paleo-polyploidization history and plant inulin production.</title>
        <authorList>
            <person name="Fan W."/>
            <person name="Wang S."/>
            <person name="Wang H."/>
            <person name="Wang A."/>
            <person name="Jiang F."/>
            <person name="Liu H."/>
            <person name="Zhao H."/>
            <person name="Xu D."/>
            <person name="Zhang Y."/>
        </authorList>
    </citation>
    <scope>NUCLEOTIDE SEQUENCE [LARGE SCALE GENOMIC DNA]</scope>
    <source>
        <strain evidence="2">cv. Yunnan</strain>
        <tissue evidence="1">Leaves</tissue>
    </source>
</reference>
<evidence type="ECO:0000313" key="2">
    <source>
        <dbReference type="Proteomes" id="UP001056120"/>
    </source>
</evidence>
<gene>
    <name evidence="1" type="ORF">L1987_48281</name>
</gene>
<sequence>MRSTSIRNVLLLSFYTSTLASLNLNSTSAPQNDAVSLLAFKSGADPVNKLGYSVNNTSAVCKWPGVQCQNNGKLGDLDRLNYLRLDSNRFNGSIPPLNQSSLEIFNVSVNFLNGPVPVTPTLARFGPDLFSINPRLCGEIVRTKCGTETPSFGKNSTKQQSSSPDLRRTEGFTNSKSIKRMRIGLIIGITAGLFVVITSVLCVVIAIKMSEKKRRNEVATVREMMELAEAADAAAEVMRMEEANELEKKVRKLHQDMTTKKSGNLLFCTGESHVYTVEQLMRASAELLGSGTMGATYKALVDNRVVVCVKRLDTSRLTGMTNEAFERHMEVLGGVRHANVVALGAYFQTEDEKLLVYDYQPNGSLFSLIHGSKSTMAKPLHWTSCLKIAEDVAQGLSYLHETCNLVHGNLKSFNVLLGSDFEARISDYYLSALFHHHPDANNTQGCAAYKAPENENHHKPTANSDVYSFGVVLLELLTGKDASEHPDLTQGDVVRWVKSSREKGGEGMKMEDKRLEMMTEVAVVCKVRSPEMRPTMWEVIKMLQEIKEAAVMEDCGLEQ</sequence>
<protein>
    <submittedName>
        <fullName evidence="1">Uncharacterized protein</fullName>
    </submittedName>
</protein>
<accession>A0ACB9FRI8</accession>
<name>A0ACB9FRI8_9ASTR</name>
<organism evidence="1 2">
    <name type="scientific">Smallanthus sonchifolius</name>
    <dbReference type="NCBI Taxonomy" id="185202"/>
    <lineage>
        <taxon>Eukaryota</taxon>
        <taxon>Viridiplantae</taxon>
        <taxon>Streptophyta</taxon>
        <taxon>Embryophyta</taxon>
        <taxon>Tracheophyta</taxon>
        <taxon>Spermatophyta</taxon>
        <taxon>Magnoliopsida</taxon>
        <taxon>eudicotyledons</taxon>
        <taxon>Gunneridae</taxon>
        <taxon>Pentapetalae</taxon>
        <taxon>asterids</taxon>
        <taxon>campanulids</taxon>
        <taxon>Asterales</taxon>
        <taxon>Asteraceae</taxon>
        <taxon>Asteroideae</taxon>
        <taxon>Heliantheae alliance</taxon>
        <taxon>Millerieae</taxon>
        <taxon>Smallanthus</taxon>
    </lineage>
</organism>
<reference evidence="2" key="1">
    <citation type="journal article" date="2022" name="Mol. Ecol. Resour.">
        <title>The genomes of chicory, endive, great burdock and yacon provide insights into Asteraceae palaeo-polyploidization history and plant inulin production.</title>
        <authorList>
            <person name="Fan W."/>
            <person name="Wang S."/>
            <person name="Wang H."/>
            <person name="Wang A."/>
            <person name="Jiang F."/>
            <person name="Liu H."/>
            <person name="Zhao H."/>
            <person name="Xu D."/>
            <person name="Zhang Y."/>
        </authorList>
    </citation>
    <scope>NUCLEOTIDE SEQUENCE [LARGE SCALE GENOMIC DNA]</scope>
    <source>
        <strain evidence="2">cv. Yunnan</strain>
    </source>
</reference>
<proteinExistence type="predicted"/>